<organism evidence="1 2">
    <name type="scientific">Spirodela intermedia</name>
    <name type="common">Intermediate duckweed</name>
    <dbReference type="NCBI Taxonomy" id="51605"/>
    <lineage>
        <taxon>Eukaryota</taxon>
        <taxon>Viridiplantae</taxon>
        <taxon>Streptophyta</taxon>
        <taxon>Embryophyta</taxon>
        <taxon>Tracheophyta</taxon>
        <taxon>Spermatophyta</taxon>
        <taxon>Magnoliopsida</taxon>
        <taxon>Liliopsida</taxon>
        <taxon>Araceae</taxon>
        <taxon>Lemnoideae</taxon>
        <taxon>Spirodela</taxon>
    </lineage>
</organism>
<dbReference type="Proteomes" id="UP000663760">
    <property type="component" value="Chromosome 8"/>
</dbReference>
<evidence type="ECO:0000313" key="2">
    <source>
        <dbReference type="Proteomes" id="UP000663760"/>
    </source>
</evidence>
<dbReference type="EMBL" id="LR746271">
    <property type="protein sequence ID" value="CAA7400335.1"/>
    <property type="molecule type" value="Genomic_DNA"/>
</dbReference>
<sequence>MSPRAAVSGALETRRLVSGVTELREPCCCRRMESAERGTSILEMHVPLTKPVKCLDSQASVPATPLHSFRSSGCLQIATTLFFHSDMIRGDLPHLESIRYRLLD</sequence>
<reference evidence="1" key="1">
    <citation type="submission" date="2020-02" db="EMBL/GenBank/DDBJ databases">
        <authorList>
            <person name="Scholz U."/>
            <person name="Mascher M."/>
            <person name="Fiebig A."/>
        </authorList>
    </citation>
    <scope>NUCLEOTIDE SEQUENCE</scope>
</reference>
<dbReference type="AlphaFoldDB" id="A0A7I8KTN0"/>
<evidence type="ECO:0000313" key="1">
    <source>
        <dbReference type="EMBL" id="CAA7400335.1"/>
    </source>
</evidence>
<accession>A0A7I8KTN0</accession>
<proteinExistence type="predicted"/>
<protein>
    <submittedName>
        <fullName evidence="1">Uncharacterized protein</fullName>
    </submittedName>
</protein>
<name>A0A7I8KTN0_SPIIN</name>
<gene>
    <name evidence="1" type="ORF">SI8410_08011013</name>
</gene>
<keyword evidence="2" id="KW-1185">Reference proteome</keyword>